<accession>A0ABZ1HYA8</accession>
<dbReference type="Gene3D" id="3.20.20.30">
    <property type="entry name" value="Luciferase-like domain"/>
    <property type="match status" value="1"/>
</dbReference>
<dbReference type="EMBL" id="CP142149">
    <property type="protein sequence ID" value="WSE26601.1"/>
    <property type="molecule type" value="Genomic_DNA"/>
</dbReference>
<name>A0ABZ1HYA8_9PSEU</name>
<protein>
    <recommendedName>
        <fullName evidence="3">LLM class F420-dependent oxidoreductase</fullName>
    </recommendedName>
</protein>
<evidence type="ECO:0008006" key="3">
    <source>
        <dbReference type="Google" id="ProtNLM"/>
    </source>
</evidence>
<dbReference type="SUPFAM" id="SSF51679">
    <property type="entry name" value="Bacterial luciferase-like"/>
    <property type="match status" value="1"/>
</dbReference>
<evidence type="ECO:0000313" key="1">
    <source>
        <dbReference type="EMBL" id="WSE26601.1"/>
    </source>
</evidence>
<keyword evidence="2" id="KW-1185">Reference proteome</keyword>
<sequence>MPAHTKRARGVLGEGPLLAPEHKVVVDDDAVAARAVGRPFVHKPYLGLSNYVNNLRRLGYSEADVAGAGSDRLIDDLVLHGTPAGIRGRLAEHLDAGADHVGVHVLGPDPLTGYRRLAEVLW</sequence>
<organism evidence="1 2">
    <name type="scientific">Amycolatopsis rhabdoformis</name>
    <dbReference type="NCBI Taxonomy" id="1448059"/>
    <lineage>
        <taxon>Bacteria</taxon>
        <taxon>Bacillati</taxon>
        <taxon>Actinomycetota</taxon>
        <taxon>Actinomycetes</taxon>
        <taxon>Pseudonocardiales</taxon>
        <taxon>Pseudonocardiaceae</taxon>
        <taxon>Amycolatopsis</taxon>
    </lineage>
</organism>
<dbReference type="Proteomes" id="UP001330812">
    <property type="component" value="Chromosome"/>
</dbReference>
<dbReference type="RefSeq" id="WP_326565583.1">
    <property type="nucleotide sequence ID" value="NZ_CP142149.1"/>
</dbReference>
<evidence type="ECO:0000313" key="2">
    <source>
        <dbReference type="Proteomes" id="UP001330812"/>
    </source>
</evidence>
<proteinExistence type="predicted"/>
<reference evidence="1 2" key="1">
    <citation type="journal article" date="2015" name="Int. J. Syst. Evol. Microbiol.">
        <title>Amycolatopsis rhabdoformis sp. nov., an actinomycete isolated from a tropical forest soil.</title>
        <authorList>
            <person name="Souza W.R."/>
            <person name="Silva R.E."/>
            <person name="Goodfellow M."/>
            <person name="Busarakam K."/>
            <person name="Figueiro F.S."/>
            <person name="Ferreira D."/>
            <person name="Rodrigues-Filho E."/>
            <person name="Moraes L.A.B."/>
            <person name="Zucchi T.D."/>
        </authorList>
    </citation>
    <scope>NUCLEOTIDE SEQUENCE [LARGE SCALE GENOMIC DNA]</scope>
    <source>
        <strain evidence="1 2">NCIMB 14900</strain>
    </source>
</reference>
<gene>
    <name evidence="1" type="ORF">VSH64_27375</name>
</gene>
<dbReference type="InterPro" id="IPR036661">
    <property type="entry name" value="Luciferase-like_sf"/>
</dbReference>